<accession>W2S7T7</accession>
<dbReference type="FunCoup" id="W2S7T7">
    <property type="interactions" value="95"/>
</dbReference>
<protein>
    <recommendedName>
        <fullName evidence="7">NAD(P)-binding domain-containing protein</fullName>
    </recommendedName>
</protein>
<proteinExistence type="inferred from homology"/>
<dbReference type="EMBL" id="KI635846">
    <property type="protein sequence ID" value="ETN44113.1"/>
    <property type="molecule type" value="Genomic_DNA"/>
</dbReference>
<dbReference type="InterPro" id="IPR036291">
    <property type="entry name" value="NAD(P)-bd_dom_sf"/>
</dbReference>
<gene>
    <name evidence="8" type="ORF">HMPREF1541_10663</name>
</gene>
<evidence type="ECO:0000313" key="8">
    <source>
        <dbReference type="EMBL" id="ETN44113.1"/>
    </source>
</evidence>
<dbReference type="Pfam" id="PF13460">
    <property type="entry name" value="NAD_binding_10"/>
    <property type="match status" value="1"/>
</dbReference>
<feature type="domain" description="NAD(P)-binding" evidence="7">
    <location>
        <begin position="8"/>
        <end position="162"/>
    </location>
</feature>
<dbReference type="GO" id="GO:0051170">
    <property type="term" value="P:import into nucleus"/>
    <property type="evidence" value="ECO:0007669"/>
    <property type="project" value="TreeGrafter"/>
</dbReference>
<reference evidence="8 9" key="1">
    <citation type="submission" date="2013-03" db="EMBL/GenBank/DDBJ databases">
        <title>The Genome Sequence of Phialophora europaea CBS 101466.</title>
        <authorList>
            <consortium name="The Broad Institute Genomics Platform"/>
            <person name="Cuomo C."/>
            <person name="de Hoog S."/>
            <person name="Gorbushina A."/>
            <person name="Walker B."/>
            <person name="Young S.K."/>
            <person name="Zeng Q."/>
            <person name="Gargeya S."/>
            <person name="Fitzgerald M."/>
            <person name="Haas B."/>
            <person name="Abouelleil A."/>
            <person name="Allen A.W."/>
            <person name="Alvarado L."/>
            <person name="Arachchi H.M."/>
            <person name="Berlin A.M."/>
            <person name="Chapman S.B."/>
            <person name="Gainer-Dewar J."/>
            <person name="Goldberg J."/>
            <person name="Griggs A."/>
            <person name="Gujja S."/>
            <person name="Hansen M."/>
            <person name="Howarth C."/>
            <person name="Imamovic A."/>
            <person name="Ireland A."/>
            <person name="Larimer J."/>
            <person name="McCowan C."/>
            <person name="Murphy C."/>
            <person name="Pearson M."/>
            <person name="Poon T.W."/>
            <person name="Priest M."/>
            <person name="Roberts A."/>
            <person name="Saif S."/>
            <person name="Shea T."/>
            <person name="Sisk P."/>
            <person name="Sykes S."/>
            <person name="Wortman J."/>
            <person name="Nusbaum C."/>
            <person name="Birren B."/>
        </authorList>
    </citation>
    <scope>NUCLEOTIDE SEQUENCE [LARGE SCALE GENOMIC DNA]</scope>
    <source>
        <strain evidence="8 9">CBS 101466</strain>
    </source>
</reference>
<dbReference type="GeneID" id="19978002"/>
<organism evidence="8 9">
    <name type="scientific">Cyphellophora europaea (strain CBS 101466)</name>
    <name type="common">Phialophora europaea</name>
    <dbReference type="NCBI Taxonomy" id="1220924"/>
    <lineage>
        <taxon>Eukaryota</taxon>
        <taxon>Fungi</taxon>
        <taxon>Dikarya</taxon>
        <taxon>Ascomycota</taxon>
        <taxon>Pezizomycotina</taxon>
        <taxon>Eurotiomycetes</taxon>
        <taxon>Chaetothyriomycetidae</taxon>
        <taxon>Chaetothyriales</taxon>
        <taxon>Cyphellophoraceae</taxon>
        <taxon>Cyphellophora</taxon>
    </lineage>
</organism>
<keyword evidence="5" id="KW-0496">Mitochondrion</keyword>
<dbReference type="Gene3D" id="3.40.50.720">
    <property type="entry name" value="NAD(P)-binding Rossmann-like Domain"/>
    <property type="match status" value="1"/>
</dbReference>
<evidence type="ECO:0000256" key="4">
    <source>
        <dbReference type="ARBA" id="ARBA00022946"/>
    </source>
</evidence>
<evidence type="ECO:0000256" key="2">
    <source>
        <dbReference type="ARBA" id="ARBA00006617"/>
    </source>
</evidence>
<keyword evidence="9" id="KW-1185">Reference proteome</keyword>
<keyword evidence="6" id="KW-0472">Membrane</keyword>
<evidence type="ECO:0000259" key="7">
    <source>
        <dbReference type="Pfam" id="PF13460"/>
    </source>
</evidence>
<comment type="subcellular location">
    <subcellularLocation>
        <location evidence="1">Mitochondrion outer membrane</location>
        <topology evidence="1">Peripheral membrane protein</topology>
    </subcellularLocation>
</comment>
<dbReference type="PANTHER" id="PTHR14097:SF7">
    <property type="entry name" value="OXIDOREDUCTASE HTATIP2"/>
    <property type="match status" value="1"/>
</dbReference>
<keyword evidence="4" id="KW-0809">Transit peptide</keyword>
<evidence type="ECO:0000256" key="6">
    <source>
        <dbReference type="ARBA" id="ARBA00023136"/>
    </source>
</evidence>
<dbReference type="VEuPathDB" id="FungiDB:HMPREF1541_10663"/>
<dbReference type="FunFam" id="3.40.50.720:FF:000366">
    <property type="entry name" value="Protein FMP52, mitochondrial"/>
    <property type="match status" value="1"/>
</dbReference>
<dbReference type="OrthoDB" id="430436at2759"/>
<evidence type="ECO:0000256" key="5">
    <source>
        <dbReference type="ARBA" id="ARBA00023128"/>
    </source>
</evidence>
<evidence type="ECO:0000256" key="1">
    <source>
        <dbReference type="ARBA" id="ARBA00004450"/>
    </source>
</evidence>
<dbReference type="eggNOG" id="KOG4039">
    <property type="taxonomic scope" value="Eukaryota"/>
</dbReference>
<keyword evidence="3" id="KW-1000">Mitochondrion outer membrane</keyword>
<dbReference type="HOGENOM" id="CLU_071330_3_0_1"/>
<evidence type="ECO:0000256" key="3">
    <source>
        <dbReference type="ARBA" id="ARBA00022787"/>
    </source>
</evidence>
<name>W2S7T7_CYPE1</name>
<sequence length="234" mass="24987">MATALVLGCTGLTGSHILATLRNSAPHFSSIEVVARRAPPPAPEAAVPTKAYVEKDTSQWGAHIASTKPPPAVVFYALASTRASAGGFDNQYRFEHDMMAQLATAAKDAGINTYVLVSAAGADPKSIFGYQRMKGELEEYVKKLDFKHTIIVRPGMILGERANQDAAGYVLNHLATACGYVHASLKNAWAQDAHTIANAAVSASLQIERGEVKDKIWTLGGSEIIRLGKGERLD</sequence>
<dbReference type="InterPro" id="IPR016040">
    <property type="entry name" value="NAD(P)-bd_dom"/>
</dbReference>
<dbReference type="STRING" id="1220924.W2S7T7"/>
<dbReference type="AlphaFoldDB" id="W2S7T7"/>
<comment type="similarity">
    <text evidence="2">Belongs to the FMP52 family.</text>
</comment>
<dbReference type="GO" id="GO:0005741">
    <property type="term" value="C:mitochondrial outer membrane"/>
    <property type="evidence" value="ECO:0007669"/>
    <property type="project" value="UniProtKB-SubCell"/>
</dbReference>
<evidence type="ECO:0000313" key="9">
    <source>
        <dbReference type="Proteomes" id="UP000030752"/>
    </source>
</evidence>
<dbReference type="InParanoid" id="W2S7T7"/>
<dbReference type="Proteomes" id="UP000030752">
    <property type="component" value="Unassembled WGS sequence"/>
</dbReference>
<dbReference type="SUPFAM" id="SSF51735">
    <property type="entry name" value="NAD(P)-binding Rossmann-fold domains"/>
    <property type="match status" value="1"/>
</dbReference>
<dbReference type="RefSeq" id="XP_008713555.1">
    <property type="nucleotide sequence ID" value="XM_008715333.1"/>
</dbReference>
<dbReference type="PANTHER" id="PTHR14097">
    <property type="entry name" value="OXIDOREDUCTASE HTATIP2"/>
    <property type="match status" value="1"/>
</dbReference>